<feature type="region of interest" description="Disordered" evidence="2">
    <location>
        <begin position="1"/>
        <end position="23"/>
    </location>
</feature>
<dbReference type="Pfam" id="PF13411">
    <property type="entry name" value="MerR_1"/>
    <property type="match status" value="1"/>
</dbReference>
<dbReference type="Gene3D" id="1.10.1660.10">
    <property type="match status" value="1"/>
</dbReference>
<dbReference type="PANTHER" id="PTHR30204:SF89">
    <property type="entry name" value="HTH MERR-TYPE DOMAIN-CONTAINING PROTEIN"/>
    <property type="match status" value="1"/>
</dbReference>
<dbReference type="EMBL" id="QXJK01000003">
    <property type="protein sequence ID" value="RIX35590.1"/>
    <property type="molecule type" value="Genomic_DNA"/>
</dbReference>
<dbReference type="GO" id="GO:0003700">
    <property type="term" value="F:DNA-binding transcription factor activity"/>
    <property type="evidence" value="ECO:0007669"/>
    <property type="project" value="InterPro"/>
</dbReference>
<dbReference type="GO" id="GO:0003677">
    <property type="term" value="F:DNA binding"/>
    <property type="evidence" value="ECO:0007669"/>
    <property type="project" value="UniProtKB-KW"/>
</dbReference>
<dbReference type="STRING" id="1451189.CFAL_05115"/>
<accession>A0A418Q7V3</accession>
<evidence type="ECO:0000313" key="5">
    <source>
        <dbReference type="Proteomes" id="UP000285278"/>
    </source>
</evidence>
<dbReference type="Proteomes" id="UP000285278">
    <property type="component" value="Unassembled WGS sequence"/>
</dbReference>
<proteinExistence type="predicted"/>
<dbReference type="AlphaFoldDB" id="A0A418Q7V3"/>
<dbReference type="SUPFAM" id="SSF46955">
    <property type="entry name" value="Putative DNA-binding domain"/>
    <property type="match status" value="1"/>
</dbReference>
<feature type="domain" description="HTH merR-type" evidence="3">
    <location>
        <begin position="45"/>
        <end position="103"/>
    </location>
</feature>
<dbReference type="PANTHER" id="PTHR30204">
    <property type="entry name" value="REDOX-CYCLING DRUG-SENSING TRANSCRIPTIONAL ACTIVATOR SOXR"/>
    <property type="match status" value="1"/>
</dbReference>
<keyword evidence="5" id="KW-1185">Reference proteome</keyword>
<dbReference type="InterPro" id="IPR009061">
    <property type="entry name" value="DNA-bd_dom_put_sf"/>
</dbReference>
<dbReference type="PROSITE" id="PS50937">
    <property type="entry name" value="HTH_MERR_2"/>
    <property type="match status" value="1"/>
</dbReference>
<dbReference type="InterPro" id="IPR000551">
    <property type="entry name" value="MerR-type_HTH_dom"/>
</dbReference>
<feature type="compositionally biased region" description="Low complexity" evidence="2">
    <location>
        <begin position="1"/>
        <end position="21"/>
    </location>
</feature>
<name>A0A418Q7V3_9CORY</name>
<evidence type="ECO:0000259" key="3">
    <source>
        <dbReference type="PROSITE" id="PS50937"/>
    </source>
</evidence>
<evidence type="ECO:0000313" key="4">
    <source>
        <dbReference type="EMBL" id="RIX35590.1"/>
    </source>
</evidence>
<dbReference type="SMART" id="SM00422">
    <property type="entry name" value="HTH_MERR"/>
    <property type="match status" value="1"/>
</dbReference>
<dbReference type="InterPro" id="IPR047057">
    <property type="entry name" value="MerR_fam"/>
</dbReference>
<evidence type="ECO:0000256" key="1">
    <source>
        <dbReference type="ARBA" id="ARBA00023125"/>
    </source>
</evidence>
<dbReference type="CDD" id="cd00592">
    <property type="entry name" value="HTH_MerR-like"/>
    <property type="match status" value="1"/>
</dbReference>
<comment type="caution">
    <text evidence="4">The sequence shown here is derived from an EMBL/GenBank/DDBJ whole genome shotgun (WGS) entry which is preliminary data.</text>
</comment>
<dbReference type="OrthoDB" id="3191171at2"/>
<sequence>MSAKATPRANAAQAAAGASAAKPGGVLPTSSIGDVMKQLTPDFPDVTVSKIRFLESEGLISPRRSQSGYRRFSPEDIARLRYILTHQRDNYLPLKVIREQLEAMDAGKVTPVTAGAKSARGAVSAEQLKAAESRRLTRADVTARAGVEDSFTGSLIRMGLITADHAGFYSVDDVTIVELSARLADHGLDSRHLKSLMTIANRQYDMVSRVSEPLAHGRDVNAKQRALETAREVSALIISLNTALVKSNLG</sequence>
<organism evidence="4 5">
    <name type="scientific">Corynebacterium falsenii</name>
    <dbReference type="NCBI Taxonomy" id="108486"/>
    <lineage>
        <taxon>Bacteria</taxon>
        <taxon>Bacillati</taxon>
        <taxon>Actinomycetota</taxon>
        <taxon>Actinomycetes</taxon>
        <taxon>Mycobacteriales</taxon>
        <taxon>Corynebacteriaceae</taxon>
        <taxon>Corynebacterium</taxon>
    </lineage>
</organism>
<reference evidence="4 5" key="1">
    <citation type="submission" date="2018-09" db="EMBL/GenBank/DDBJ databases">
        <title>Optimization and identification of Corynebacterium falsenii FN1-14 from fish paste.</title>
        <authorList>
            <person name="Daroonpunt R."/>
            <person name="Tanasupawat S."/>
        </authorList>
    </citation>
    <scope>NUCLEOTIDE SEQUENCE [LARGE SCALE GENOMIC DNA]</scope>
    <source>
        <strain evidence="4 5">FN1-14</strain>
    </source>
</reference>
<evidence type="ECO:0000256" key="2">
    <source>
        <dbReference type="SAM" id="MobiDB-lite"/>
    </source>
</evidence>
<dbReference type="RefSeq" id="WP_025402628.1">
    <property type="nucleotide sequence ID" value="NZ_CBCRUA010000005.1"/>
</dbReference>
<keyword evidence="1" id="KW-0238">DNA-binding</keyword>
<gene>
    <name evidence="4" type="ORF">D3M95_03475</name>
</gene>
<protein>
    <submittedName>
        <fullName evidence="4">MerR family transcriptional regulator</fullName>
    </submittedName>
</protein>